<evidence type="ECO:0000313" key="2">
    <source>
        <dbReference type="EMBL" id="EGO61236.1"/>
    </source>
</evidence>
<dbReference type="Proteomes" id="UP000008065">
    <property type="component" value="Unassembled WGS sequence"/>
</dbReference>
<dbReference type="EMBL" id="GL891302">
    <property type="protein sequence ID" value="EGO61236.1"/>
    <property type="molecule type" value="Genomic_DNA"/>
</dbReference>
<sequence length="263" mass="28545">MESLGSQGCGTWPHVERGCSSVREMGSLCSMTWRAEDIFLYACCGAMHLAGTQVLAIPASPQARRTFHRLHCPASVSLHWHPTGTRGILARIWGRGTQEDAIEGHRGEAVRGDPGTGSYKYLRFITGSVMPGRPLCVWHACVMTPGKELATIENLMGWKEIACTSPRSMAVFIVPSSLPFISGLDMSSAPFTHQPPTSRHEPTTISRLDPILIPANIALYQKSKDGNLYGDPGKQGRRYGVGAPSPPLGRLPHCPSPDFVESL</sequence>
<dbReference type="VEuPathDB" id="FungiDB:NEUTE1DRAFT_107759"/>
<name>F8MC81_NEUT8</name>
<evidence type="ECO:0000313" key="3">
    <source>
        <dbReference type="Proteomes" id="UP000008065"/>
    </source>
</evidence>
<gene>
    <name evidence="2" type="ORF">NEUTE1DRAFT_107759</name>
</gene>
<reference evidence="3" key="1">
    <citation type="journal article" date="2011" name="Genetics">
        <title>Massive changes in genome architecture accompany the transition to self-fertility in the filamentous fungus Neurospora tetrasperma.</title>
        <authorList>
            <person name="Ellison C.E."/>
            <person name="Stajich J.E."/>
            <person name="Jacobson D.J."/>
            <person name="Natvig D.O."/>
            <person name="Lapidus A."/>
            <person name="Foster B."/>
            <person name="Aerts A."/>
            <person name="Riley R."/>
            <person name="Lindquist E.A."/>
            <person name="Grigoriev I.V."/>
            <person name="Taylor J.W."/>
        </authorList>
    </citation>
    <scope>NUCLEOTIDE SEQUENCE [LARGE SCALE GENOMIC DNA]</scope>
    <source>
        <strain evidence="3">FGSC 2508 / P0657</strain>
    </source>
</reference>
<dbReference type="GeneID" id="20822355"/>
<dbReference type="RefSeq" id="XP_009848337.1">
    <property type="nucleotide sequence ID" value="XM_009850035.1"/>
</dbReference>
<protein>
    <submittedName>
        <fullName evidence="2">Uncharacterized protein</fullName>
    </submittedName>
</protein>
<dbReference type="HOGENOM" id="CLU_1058032_0_0_1"/>
<organism evidence="2 3">
    <name type="scientific">Neurospora tetrasperma (strain FGSC 2508 / ATCC MYA-4615 / P0657)</name>
    <dbReference type="NCBI Taxonomy" id="510951"/>
    <lineage>
        <taxon>Eukaryota</taxon>
        <taxon>Fungi</taxon>
        <taxon>Dikarya</taxon>
        <taxon>Ascomycota</taxon>
        <taxon>Pezizomycotina</taxon>
        <taxon>Sordariomycetes</taxon>
        <taxon>Sordariomycetidae</taxon>
        <taxon>Sordariales</taxon>
        <taxon>Sordariaceae</taxon>
        <taxon>Neurospora</taxon>
    </lineage>
</organism>
<proteinExistence type="predicted"/>
<feature type="region of interest" description="Disordered" evidence="1">
    <location>
        <begin position="230"/>
        <end position="263"/>
    </location>
</feature>
<accession>F8MC81</accession>
<keyword evidence="3" id="KW-1185">Reference proteome</keyword>
<dbReference type="KEGG" id="nte:NEUTE1DRAFT107759"/>
<dbReference type="AlphaFoldDB" id="F8MC81"/>
<evidence type="ECO:0000256" key="1">
    <source>
        <dbReference type="SAM" id="MobiDB-lite"/>
    </source>
</evidence>